<evidence type="ECO:0000256" key="1">
    <source>
        <dbReference type="SAM" id="MobiDB-lite"/>
    </source>
</evidence>
<keyword evidence="3" id="KW-1185">Reference proteome</keyword>
<dbReference type="AlphaFoldDB" id="A0A9P5MQ06"/>
<dbReference type="EMBL" id="WHVB01000058">
    <property type="protein sequence ID" value="KAF8464204.1"/>
    <property type="molecule type" value="Genomic_DNA"/>
</dbReference>
<feature type="compositionally biased region" description="Low complexity" evidence="1">
    <location>
        <begin position="418"/>
        <end position="432"/>
    </location>
</feature>
<feature type="compositionally biased region" description="Low complexity" evidence="1">
    <location>
        <begin position="310"/>
        <end position="336"/>
    </location>
</feature>
<evidence type="ECO:0000313" key="3">
    <source>
        <dbReference type="Proteomes" id="UP000759537"/>
    </source>
</evidence>
<name>A0A9P5MQ06_9AGAM</name>
<feature type="compositionally biased region" description="Polar residues" evidence="1">
    <location>
        <begin position="263"/>
        <end position="272"/>
    </location>
</feature>
<feature type="compositionally biased region" description="Pro residues" evidence="1">
    <location>
        <begin position="196"/>
        <end position="208"/>
    </location>
</feature>
<reference evidence="2" key="2">
    <citation type="journal article" date="2020" name="Nat. Commun.">
        <title>Large-scale genome sequencing of mycorrhizal fungi provides insights into the early evolution of symbiotic traits.</title>
        <authorList>
            <person name="Miyauchi S."/>
            <person name="Kiss E."/>
            <person name="Kuo A."/>
            <person name="Drula E."/>
            <person name="Kohler A."/>
            <person name="Sanchez-Garcia M."/>
            <person name="Morin E."/>
            <person name="Andreopoulos B."/>
            <person name="Barry K.W."/>
            <person name="Bonito G."/>
            <person name="Buee M."/>
            <person name="Carver A."/>
            <person name="Chen C."/>
            <person name="Cichocki N."/>
            <person name="Clum A."/>
            <person name="Culley D."/>
            <person name="Crous P.W."/>
            <person name="Fauchery L."/>
            <person name="Girlanda M."/>
            <person name="Hayes R.D."/>
            <person name="Keri Z."/>
            <person name="LaButti K."/>
            <person name="Lipzen A."/>
            <person name="Lombard V."/>
            <person name="Magnuson J."/>
            <person name="Maillard F."/>
            <person name="Murat C."/>
            <person name="Nolan M."/>
            <person name="Ohm R.A."/>
            <person name="Pangilinan J."/>
            <person name="Pereira M.F."/>
            <person name="Perotto S."/>
            <person name="Peter M."/>
            <person name="Pfister S."/>
            <person name="Riley R."/>
            <person name="Sitrit Y."/>
            <person name="Stielow J.B."/>
            <person name="Szollosi G."/>
            <person name="Zifcakova L."/>
            <person name="Stursova M."/>
            <person name="Spatafora J.W."/>
            <person name="Tedersoo L."/>
            <person name="Vaario L.M."/>
            <person name="Yamada A."/>
            <person name="Yan M."/>
            <person name="Wang P."/>
            <person name="Xu J."/>
            <person name="Bruns T."/>
            <person name="Baldrian P."/>
            <person name="Vilgalys R."/>
            <person name="Dunand C."/>
            <person name="Henrissat B."/>
            <person name="Grigoriev I.V."/>
            <person name="Hibbett D."/>
            <person name="Nagy L.G."/>
            <person name="Martin F.M."/>
        </authorList>
    </citation>
    <scope>NUCLEOTIDE SEQUENCE</scope>
    <source>
        <strain evidence="2">Prilba</strain>
    </source>
</reference>
<dbReference type="Proteomes" id="UP000759537">
    <property type="component" value="Unassembled WGS sequence"/>
</dbReference>
<comment type="caution">
    <text evidence="2">The sequence shown here is derived from an EMBL/GenBank/DDBJ whole genome shotgun (WGS) entry which is preliminary data.</text>
</comment>
<evidence type="ECO:0000313" key="2">
    <source>
        <dbReference type="EMBL" id="KAF8464204.1"/>
    </source>
</evidence>
<feature type="region of interest" description="Disordered" evidence="1">
    <location>
        <begin position="350"/>
        <end position="381"/>
    </location>
</feature>
<organism evidence="2 3">
    <name type="scientific">Russula ochroleuca</name>
    <dbReference type="NCBI Taxonomy" id="152965"/>
    <lineage>
        <taxon>Eukaryota</taxon>
        <taxon>Fungi</taxon>
        <taxon>Dikarya</taxon>
        <taxon>Basidiomycota</taxon>
        <taxon>Agaricomycotina</taxon>
        <taxon>Agaricomycetes</taxon>
        <taxon>Russulales</taxon>
        <taxon>Russulaceae</taxon>
        <taxon>Russula</taxon>
    </lineage>
</organism>
<proteinExistence type="predicted"/>
<gene>
    <name evidence="2" type="ORF">DFH94DRAFT_398123</name>
</gene>
<feature type="region of interest" description="Disordered" evidence="1">
    <location>
        <begin position="189"/>
        <end position="338"/>
    </location>
</feature>
<feature type="region of interest" description="Disordered" evidence="1">
    <location>
        <begin position="413"/>
        <end position="447"/>
    </location>
</feature>
<sequence>MGKWTSEYYDDVLGAKIKSLVSGAVKRSRLEKLEPSISYEAFVEDLDPGDSFTTTLTELLVREMAERRHRQVADRRLISDRTAKGLRTLAAPQRVYRDRTGRGVAARRPLYLTDYLPPDEMDLDDDNDSLESMIDPSGAVEGARLGTDLYDAYANSGSSSTEPHISPTPPHLRHMLRSATRREDWVLLRDTSPDGWGPPSPTAAPSAPPLTRQPSIRRLPARSRTVDFTDFTSRRRSSGREGNNSLVPSPETEAEDLATATTSSRLSPNTTWVPPRRFFPTRRPELPWSPIPENAAGTGSGMGTGPAPTPSSRSSPTPSTATTATTATTMTSQADTRSPRTFLSWLPSSALLSLPPPPPADLRSSRPLPRLRRGGVRPPESLLGQHITMLRTESPEPMSGGTTAAFVGASAAMDGDVSSSSLGTTPTLSPRTVLAPVDAPRAATPAE</sequence>
<accession>A0A9P5MQ06</accession>
<reference evidence="2" key="1">
    <citation type="submission" date="2019-10" db="EMBL/GenBank/DDBJ databases">
        <authorList>
            <consortium name="DOE Joint Genome Institute"/>
            <person name="Kuo A."/>
            <person name="Miyauchi S."/>
            <person name="Kiss E."/>
            <person name="Drula E."/>
            <person name="Kohler A."/>
            <person name="Sanchez-Garcia M."/>
            <person name="Andreopoulos B."/>
            <person name="Barry K.W."/>
            <person name="Bonito G."/>
            <person name="Buee M."/>
            <person name="Carver A."/>
            <person name="Chen C."/>
            <person name="Cichocki N."/>
            <person name="Clum A."/>
            <person name="Culley D."/>
            <person name="Crous P.W."/>
            <person name="Fauchery L."/>
            <person name="Girlanda M."/>
            <person name="Hayes R."/>
            <person name="Keri Z."/>
            <person name="LaButti K."/>
            <person name="Lipzen A."/>
            <person name="Lombard V."/>
            <person name="Magnuson J."/>
            <person name="Maillard F."/>
            <person name="Morin E."/>
            <person name="Murat C."/>
            <person name="Nolan M."/>
            <person name="Ohm R."/>
            <person name="Pangilinan J."/>
            <person name="Pereira M."/>
            <person name="Perotto S."/>
            <person name="Peter M."/>
            <person name="Riley R."/>
            <person name="Sitrit Y."/>
            <person name="Stielow B."/>
            <person name="Szollosi G."/>
            <person name="Zifcakova L."/>
            <person name="Stursova M."/>
            <person name="Spatafora J.W."/>
            <person name="Tedersoo L."/>
            <person name="Vaario L.-M."/>
            <person name="Yamada A."/>
            <person name="Yan M."/>
            <person name="Wang P."/>
            <person name="Xu J."/>
            <person name="Bruns T."/>
            <person name="Baldrian P."/>
            <person name="Vilgalys R."/>
            <person name="Henrissat B."/>
            <person name="Grigoriev I.V."/>
            <person name="Hibbett D."/>
            <person name="Nagy L.G."/>
            <person name="Martin F.M."/>
        </authorList>
    </citation>
    <scope>NUCLEOTIDE SEQUENCE</scope>
    <source>
        <strain evidence="2">Prilba</strain>
    </source>
</reference>
<dbReference type="OrthoDB" id="3253137at2759"/>
<protein>
    <submittedName>
        <fullName evidence="2">Uncharacterized protein</fullName>
    </submittedName>
</protein>